<accession>A0A6A6VV84</accession>
<dbReference type="PANTHER" id="PTHR12687">
    <property type="entry name" value="NUCLEOLAR COMPLEX 2 AND RAD4-RELATED"/>
    <property type="match status" value="1"/>
</dbReference>
<evidence type="ECO:0000256" key="4">
    <source>
        <dbReference type="SAM" id="MobiDB-lite"/>
    </source>
</evidence>
<dbReference type="RefSeq" id="XP_033595628.1">
    <property type="nucleotide sequence ID" value="XM_033749140.1"/>
</dbReference>
<evidence type="ECO:0000313" key="5">
    <source>
        <dbReference type="EMBL" id="KAF2753177.1"/>
    </source>
</evidence>
<evidence type="ECO:0000256" key="2">
    <source>
        <dbReference type="ARBA" id="ARBA00005907"/>
    </source>
</evidence>
<evidence type="ECO:0000256" key="3">
    <source>
        <dbReference type="ARBA" id="ARBA00023242"/>
    </source>
</evidence>
<comment type="similarity">
    <text evidence="2">Belongs to the NOC2 family.</text>
</comment>
<organism evidence="5 6">
    <name type="scientific">Pseudovirgaria hyperparasitica</name>
    <dbReference type="NCBI Taxonomy" id="470096"/>
    <lineage>
        <taxon>Eukaryota</taxon>
        <taxon>Fungi</taxon>
        <taxon>Dikarya</taxon>
        <taxon>Ascomycota</taxon>
        <taxon>Pezizomycotina</taxon>
        <taxon>Dothideomycetes</taxon>
        <taxon>Dothideomycetes incertae sedis</taxon>
        <taxon>Acrospermales</taxon>
        <taxon>Acrospermaceae</taxon>
        <taxon>Pseudovirgaria</taxon>
    </lineage>
</organism>
<feature type="region of interest" description="Disordered" evidence="4">
    <location>
        <begin position="694"/>
        <end position="750"/>
    </location>
</feature>
<keyword evidence="6" id="KW-1185">Reference proteome</keyword>
<dbReference type="GO" id="GO:0005730">
    <property type="term" value="C:nucleolus"/>
    <property type="evidence" value="ECO:0007669"/>
    <property type="project" value="TreeGrafter"/>
</dbReference>
<name>A0A6A6VV84_9PEZI</name>
<feature type="compositionally biased region" description="Basic and acidic residues" evidence="4">
    <location>
        <begin position="8"/>
        <end position="19"/>
    </location>
</feature>
<reference evidence="5" key="1">
    <citation type="journal article" date="2020" name="Stud. Mycol.">
        <title>101 Dothideomycetes genomes: a test case for predicting lifestyles and emergence of pathogens.</title>
        <authorList>
            <person name="Haridas S."/>
            <person name="Albert R."/>
            <person name="Binder M."/>
            <person name="Bloem J."/>
            <person name="Labutti K."/>
            <person name="Salamov A."/>
            <person name="Andreopoulos B."/>
            <person name="Baker S."/>
            <person name="Barry K."/>
            <person name="Bills G."/>
            <person name="Bluhm B."/>
            <person name="Cannon C."/>
            <person name="Castanera R."/>
            <person name="Culley D."/>
            <person name="Daum C."/>
            <person name="Ezra D."/>
            <person name="Gonzalez J."/>
            <person name="Henrissat B."/>
            <person name="Kuo A."/>
            <person name="Liang C."/>
            <person name="Lipzen A."/>
            <person name="Lutzoni F."/>
            <person name="Magnuson J."/>
            <person name="Mondo S."/>
            <person name="Nolan M."/>
            <person name="Ohm R."/>
            <person name="Pangilinan J."/>
            <person name="Park H.-J."/>
            <person name="Ramirez L."/>
            <person name="Alfaro M."/>
            <person name="Sun H."/>
            <person name="Tritt A."/>
            <person name="Yoshinaga Y."/>
            <person name="Zwiers L.-H."/>
            <person name="Turgeon B."/>
            <person name="Goodwin S."/>
            <person name="Spatafora J."/>
            <person name="Crous P."/>
            <person name="Grigoriev I."/>
        </authorList>
    </citation>
    <scope>NUCLEOTIDE SEQUENCE</scope>
    <source>
        <strain evidence="5">CBS 121739</strain>
    </source>
</reference>
<gene>
    <name evidence="5" type="ORF">EJ05DRAFT_533765</name>
</gene>
<protein>
    <submittedName>
        <fullName evidence="5">Noc2-domain-containing protein</fullName>
    </submittedName>
</protein>
<feature type="region of interest" description="Disordered" evidence="4">
    <location>
        <begin position="166"/>
        <end position="201"/>
    </location>
</feature>
<dbReference type="AlphaFoldDB" id="A0A6A6VV84"/>
<dbReference type="GO" id="GO:0030691">
    <property type="term" value="C:Noc2p-Noc3p complex"/>
    <property type="evidence" value="ECO:0007669"/>
    <property type="project" value="TreeGrafter"/>
</dbReference>
<dbReference type="SUPFAM" id="SSF48371">
    <property type="entry name" value="ARM repeat"/>
    <property type="match status" value="1"/>
</dbReference>
<dbReference type="Pfam" id="PF03715">
    <property type="entry name" value="Noc2"/>
    <property type="match status" value="1"/>
</dbReference>
<keyword evidence="3" id="KW-0539">Nucleus</keyword>
<evidence type="ECO:0000256" key="1">
    <source>
        <dbReference type="ARBA" id="ARBA00004123"/>
    </source>
</evidence>
<comment type="subcellular location">
    <subcellularLocation>
        <location evidence="1">Nucleus</location>
    </subcellularLocation>
</comment>
<sequence>MPQSKATKKFEKNRLGDVLKRRKEFKKIKQREQKNAKRKERAREDGETDGNDAEKKRSKPNDDALNSMSVDDFFAGGFEIPQDPKNRKRKRTMPPEDESVSTKNHEDTERVEVPVDTESDSDDGLTHQEQLSMLAKNQPEFFKNLQDEAPKLLDFDEDAEMDGLVFSDSEADDSGNQTKKKSALKKAEEDSSEDEDKEMAKEVKIPQVKQWTKSMLESNSLRTAREVVTAFRAATRIDDEDSGKFKYTISDSEAYHALIMTALKNIPTLLQHQVPYKERSDGRIQLSTESKKFKTVSPIIKTFVNSIQQLLEDLSDDATLRVTLTAVQNVAPYTLTHKKLVKDLVKSIVEIWSDASNSEAARIAAFLVLRKYTVIGDTGIRESVLRATYQGLVKGSRNTTIHTIQGVNLMKNSAAELWGIDAGVGYTTGFTFIRQLAIHLRSSITKKENESYKKVYNWQYVHSLDFWSRVISLFCDNLREAMSGKESPLRPLIYPVVQVTLGALRLIPTSQYFPLRFQLIRSLLRITRTTGTYIPLAASLYEVLNSAEMRKAPKPSTLKALDFSINIRTPASYLRTRIYQEGVGEQVVELFSEFLVQWARSIAFPELALPVIVMLKRWLKETGSKASGNKNGKVNGGISLLVQKLEANSKWIEEKRAKVEFAPENRAGVDGFLKECEFDKSPLGAYVVTQRKQREEKQKIIEQARRDAENDRKAKTNMEDQEEADGVEINGDDDSDEEVAEQGKNSDEDD</sequence>
<feature type="compositionally biased region" description="Basic and acidic residues" evidence="4">
    <location>
        <begin position="30"/>
        <end position="45"/>
    </location>
</feature>
<dbReference type="Proteomes" id="UP000799437">
    <property type="component" value="Unassembled WGS sequence"/>
</dbReference>
<proteinExistence type="inferred from homology"/>
<feature type="compositionally biased region" description="Basic and acidic residues" evidence="4">
    <location>
        <begin position="694"/>
        <end position="718"/>
    </location>
</feature>
<dbReference type="GO" id="GO:0030690">
    <property type="term" value="C:Noc1p-Noc2p complex"/>
    <property type="evidence" value="ECO:0007669"/>
    <property type="project" value="TreeGrafter"/>
</dbReference>
<feature type="compositionally biased region" description="Acidic residues" evidence="4">
    <location>
        <begin position="719"/>
        <end position="740"/>
    </location>
</feature>
<feature type="compositionally biased region" description="Basic residues" evidence="4">
    <location>
        <begin position="20"/>
        <end position="29"/>
    </location>
</feature>
<dbReference type="GO" id="GO:0005654">
    <property type="term" value="C:nucleoplasm"/>
    <property type="evidence" value="ECO:0007669"/>
    <property type="project" value="TreeGrafter"/>
</dbReference>
<dbReference type="OrthoDB" id="10266662at2759"/>
<feature type="compositionally biased region" description="Basic and acidic residues" evidence="4">
    <location>
        <begin position="103"/>
        <end position="113"/>
    </location>
</feature>
<evidence type="ECO:0000313" key="6">
    <source>
        <dbReference type="Proteomes" id="UP000799437"/>
    </source>
</evidence>
<dbReference type="GO" id="GO:0042273">
    <property type="term" value="P:ribosomal large subunit biogenesis"/>
    <property type="evidence" value="ECO:0007669"/>
    <property type="project" value="TreeGrafter"/>
</dbReference>
<dbReference type="GeneID" id="54490194"/>
<feature type="region of interest" description="Disordered" evidence="4">
    <location>
        <begin position="1"/>
        <end position="139"/>
    </location>
</feature>
<dbReference type="InterPro" id="IPR016024">
    <property type="entry name" value="ARM-type_fold"/>
</dbReference>
<dbReference type="PANTHER" id="PTHR12687:SF4">
    <property type="entry name" value="NUCLEOLAR COMPLEX PROTEIN 2 HOMOLOG"/>
    <property type="match status" value="1"/>
</dbReference>
<feature type="compositionally biased region" description="Basic and acidic residues" evidence="4">
    <location>
        <begin position="52"/>
        <end position="62"/>
    </location>
</feature>
<dbReference type="EMBL" id="ML996586">
    <property type="protein sequence ID" value="KAF2753177.1"/>
    <property type="molecule type" value="Genomic_DNA"/>
</dbReference>
<dbReference type="InterPro" id="IPR005343">
    <property type="entry name" value="Noc2"/>
</dbReference>